<accession>K2JJV8</accession>
<evidence type="ECO:0000313" key="17">
    <source>
        <dbReference type="Proteomes" id="UP000014115"/>
    </source>
</evidence>
<evidence type="ECO:0000256" key="8">
    <source>
        <dbReference type="ARBA" id="ARBA00025164"/>
    </source>
</evidence>
<comment type="cofactor">
    <cofactor evidence="1 13">
        <name>Mg(2+)</name>
        <dbReference type="ChEBI" id="CHEBI:18420"/>
    </cofactor>
</comment>
<comment type="caution">
    <text evidence="16">The sequence shown here is derived from an EMBL/GenBank/DDBJ whole genome shotgun (WGS) entry which is preliminary data.</text>
</comment>
<name>K2JJV8_9GAMM</name>
<evidence type="ECO:0000256" key="7">
    <source>
        <dbReference type="ARBA" id="ARBA00022842"/>
    </source>
</evidence>
<dbReference type="CDD" id="cd24155">
    <property type="entry name" value="NUDIX_ADPRase"/>
    <property type="match status" value="1"/>
</dbReference>
<keyword evidence="5 13" id="KW-0479">Metal-binding</keyword>
<dbReference type="PANTHER" id="PTHR11839:SF5">
    <property type="entry name" value="ADP-RIBOSE PYROPHOSPHATASE"/>
    <property type="match status" value="1"/>
</dbReference>
<dbReference type="RefSeq" id="WP_008488737.1">
    <property type="nucleotide sequence ID" value="NZ_AMRG01000008.1"/>
</dbReference>
<dbReference type="GO" id="GO:0046872">
    <property type="term" value="F:metal ion binding"/>
    <property type="evidence" value="ECO:0007669"/>
    <property type="project" value="UniProtKB-KW"/>
</dbReference>
<dbReference type="EMBL" id="AMRG01000008">
    <property type="protein sequence ID" value="EKE83696.1"/>
    <property type="molecule type" value="Genomic_DNA"/>
</dbReference>
<dbReference type="GO" id="GO:0047631">
    <property type="term" value="F:ADP-ribose diphosphatase activity"/>
    <property type="evidence" value="ECO:0007669"/>
    <property type="project" value="UniProtKB-EC"/>
</dbReference>
<evidence type="ECO:0000256" key="3">
    <source>
        <dbReference type="ARBA" id="ARBA00012453"/>
    </source>
</evidence>
<dbReference type="InterPro" id="IPR015797">
    <property type="entry name" value="NUDIX_hydrolase-like_dom_sf"/>
</dbReference>
<dbReference type="SUPFAM" id="SSF55811">
    <property type="entry name" value="Nudix"/>
    <property type="match status" value="1"/>
</dbReference>
<evidence type="ECO:0000256" key="10">
    <source>
        <dbReference type="ARBA" id="ARBA00030308"/>
    </source>
</evidence>
<evidence type="ECO:0000256" key="12">
    <source>
        <dbReference type="ARBA" id="ARBA00049546"/>
    </source>
</evidence>
<feature type="domain" description="Nudix hydrolase" evidence="15">
    <location>
        <begin position="48"/>
        <end position="187"/>
    </location>
</feature>
<comment type="function">
    <text evidence="8">Acts on ADP-mannose and ADP-glucose as well as ADP-ribose. Prevents glycogen biosynthesis. The reaction catalyzed by this enzyme is a limiting step of the gluconeogenic process.</text>
</comment>
<evidence type="ECO:0000256" key="13">
    <source>
        <dbReference type="PIRSR" id="PIRSR604385-2"/>
    </source>
</evidence>
<dbReference type="EC" id="3.6.1.13" evidence="3"/>
<dbReference type="AlphaFoldDB" id="K2JJV8"/>
<dbReference type="PROSITE" id="PS51462">
    <property type="entry name" value="NUDIX"/>
    <property type="match status" value="1"/>
</dbReference>
<dbReference type="GO" id="GO:0006753">
    <property type="term" value="P:nucleoside phosphate metabolic process"/>
    <property type="evidence" value="ECO:0007669"/>
    <property type="project" value="TreeGrafter"/>
</dbReference>
<keyword evidence="17" id="KW-1185">Reference proteome</keyword>
<feature type="binding site" evidence="13">
    <location>
        <position position="89"/>
    </location>
    <ligand>
        <name>Mg(2+)</name>
        <dbReference type="ChEBI" id="CHEBI:18420"/>
        <label>1</label>
    </ligand>
</feature>
<evidence type="ECO:0000313" key="16">
    <source>
        <dbReference type="EMBL" id="EKE83696.1"/>
    </source>
</evidence>
<evidence type="ECO:0000256" key="4">
    <source>
        <dbReference type="ARBA" id="ARBA00013297"/>
    </source>
</evidence>
<evidence type="ECO:0000256" key="9">
    <source>
        <dbReference type="ARBA" id="ARBA00030162"/>
    </source>
</evidence>
<dbReference type="OrthoDB" id="5292471at2"/>
<dbReference type="InterPro" id="IPR004385">
    <property type="entry name" value="NDP_pyrophosphatase"/>
</dbReference>
<evidence type="ECO:0000256" key="5">
    <source>
        <dbReference type="ARBA" id="ARBA00022723"/>
    </source>
</evidence>
<dbReference type="NCBIfam" id="NF008003">
    <property type="entry name" value="PRK10729.1"/>
    <property type="match status" value="1"/>
</dbReference>
<dbReference type="Proteomes" id="UP000014115">
    <property type="component" value="Unassembled WGS sequence"/>
</dbReference>
<organism evidence="16 17">
    <name type="scientific">Idiomarina xiamenensis 10-D-4</name>
    <dbReference type="NCBI Taxonomy" id="740709"/>
    <lineage>
        <taxon>Bacteria</taxon>
        <taxon>Pseudomonadati</taxon>
        <taxon>Pseudomonadota</taxon>
        <taxon>Gammaproteobacteria</taxon>
        <taxon>Alteromonadales</taxon>
        <taxon>Idiomarinaceae</taxon>
        <taxon>Idiomarina</taxon>
    </lineage>
</organism>
<dbReference type="Gene3D" id="3.90.79.10">
    <property type="entry name" value="Nucleoside Triphosphate Pyrophosphohydrolase"/>
    <property type="match status" value="1"/>
</dbReference>
<dbReference type="GO" id="GO:0005829">
    <property type="term" value="C:cytosol"/>
    <property type="evidence" value="ECO:0007669"/>
    <property type="project" value="TreeGrafter"/>
</dbReference>
<evidence type="ECO:0000256" key="2">
    <source>
        <dbReference type="ARBA" id="ARBA00007482"/>
    </source>
</evidence>
<dbReference type="STRING" id="740709.A10D4_07605"/>
<feature type="short sequence motif" description="Nudix box" evidence="14">
    <location>
        <begin position="90"/>
        <end position="113"/>
    </location>
</feature>
<sequence length="204" mass="23004">MQKFTKKDVDIEAVTPRYQGFLSTYSYRLRHRLFAGGWTQPIDRELMERGNAVVVLPYDPKRDEIVLLEQFRVGALRTSDTPWLLEFVAGMVEDKDDSIEAVAHRELHEEAGLTAQRLVPALSYLSSPGGMSERVHVYVGIVDTSQAADFAGLDDENEDIRVHVLARREVESLLADGKIDNAASVIALQWLQLHRQQLSVLSET</sequence>
<dbReference type="InterPro" id="IPR000086">
    <property type="entry name" value="NUDIX_hydrolase_dom"/>
</dbReference>
<feature type="binding site" evidence="13">
    <location>
        <position position="158"/>
    </location>
    <ligand>
        <name>Mg(2+)</name>
        <dbReference type="ChEBI" id="CHEBI:18420"/>
        <label>1</label>
    </ligand>
</feature>
<keyword evidence="7 13" id="KW-0460">Magnesium</keyword>
<feature type="binding site" evidence="13">
    <location>
        <position position="106"/>
    </location>
    <ligand>
        <name>Mg(2+)</name>
        <dbReference type="ChEBI" id="CHEBI:18420"/>
        <label>1</label>
    </ligand>
</feature>
<comment type="catalytic activity">
    <reaction evidence="12">
        <text>ADP-D-ribose + H2O = D-ribose 5-phosphate + AMP + 2 H(+)</text>
        <dbReference type="Rhea" id="RHEA:10412"/>
        <dbReference type="ChEBI" id="CHEBI:15377"/>
        <dbReference type="ChEBI" id="CHEBI:15378"/>
        <dbReference type="ChEBI" id="CHEBI:57967"/>
        <dbReference type="ChEBI" id="CHEBI:78346"/>
        <dbReference type="ChEBI" id="CHEBI:456215"/>
        <dbReference type="EC" id="3.6.1.13"/>
    </reaction>
</comment>
<comment type="similarity">
    <text evidence="2">Belongs to the Nudix hydrolase family. NudF subfamily.</text>
</comment>
<evidence type="ECO:0000259" key="15">
    <source>
        <dbReference type="PROSITE" id="PS51462"/>
    </source>
</evidence>
<feature type="binding site" evidence="13">
    <location>
        <position position="110"/>
    </location>
    <ligand>
        <name>Mg(2+)</name>
        <dbReference type="ChEBI" id="CHEBI:18420"/>
        <label>1</label>
    </ligand>
</feature>
<dbReference type="Pfam" id="PF00293">
    <property type="entry name" value="NUDIX"/>
    <property type="match status" value="1"/>
</dbReference>
<dbReference type="NCBIfam" id="TIGR00052">
    <property type="entry name" value="nudix-type nucleoside diphosphatase, YffH/AdpP family"/>
    <property type="match status" value="1"/>
</dbReference>
<evidence type="ECO:0000256" key="11">
    <source>
        <dbReference type="ARBA" id="ARBA00033056"/>
    </source>
</evidence>
<reference evidence="16 17" key="1">
    <citation type="journal article" date="2012" name="J. Bacteriol.">
        <title>Genome Sequence of Idiomarina xiamenensis Type Strain 10-D-4.</title>
        <authorList>
            <person name="Lai Q."/>
            <person name="Wang L."/>
            <person name="Wang W."/>
            <person name="Shao Z."/>
        </authorList>
    </citation>
    <scope>NUCLEOTIDE SEQUENCE [LARGE SCALE GENOMIC DNA]</scope>
    <source>
        <strain evidence="16 17">10-D-4</strain>
    </source>
</reference>
<evidence type="ECO:0000256" key="6">
    <source>
        <dbReference type="ARBA" id="ARBA00022801"/>
    </source>
</evidence>
<gene>
    <name evidence="16" type="ORF">A10D4_07605</name>
</gene>
<dbReference type="GO" id="GO:0019693">
    <property type="term" value="P:ribose phosphate metabolic process"/>
    <property type="evidence" value="ECO:0007669"/>
    <property type="project" value="TreeGrafter"/>
</dbReference>
<proteinExistence type="inferred from homology"/>
<evidence type="ECO:0000256" key="14">
    <source>
        <dbReference type="PIRSR" id="PIRSR604385-3"/>
    </source>
</evidence>
<dbReference type="PATRIC" id="fig|740709.3.peg.1546"/>
<dbReference type="PANTHER" id="PTHR11839">
    <property type="entry name" value="UDP/ADP-SUGAR PYROPHOSPHATASE"/>
    <property type="match status" value="1"/>
</dbReference>
<dbReference type="eggNOG" id="COG0494">
    <property type="taxonomic scope" value="Bacteria"/>
</dbReference>
<keyword evidence="6 16" id="KW-0378">Hydrolase</keyword>
<protein>
    <recommendedName>
        <fullName evidence="4">ADP-ribose pyrophosphatase</fullName>
        <ecNumber evidence="3">3.6.1.13</ecNumber>
    </recommendedName>
    <alternativeName>
        <fullName evidence="9">ADP-ribose diphosphatase</fullName>
    </alternativeName>
    <alternativeName>
        <fullName evidence="11">ADP-ribose phosphohydrolase</fullName>
    </alternativeName>
    <alternativeName>
        <fullName evidence="10">Adenosine diphosphoribose pyrophosphatase</fullName>
    </alternativeName>
</protein>
<evidence type="ECO:0000256" key="1">
    <source>
        <dbReference type="ARBA" id="ARBA00001946"/>
    </source>
</evidence>
<dbReference type="GO" id="GO:0019144">
    <property type="term" value="F:ADP-sugar diphosphatase activity"/>
    <property type="evidence" value="ECO:0007669"/>
    <property type="project" value="TreeGrafter"/>
</dbReference>